<dbReference type="GO" id="GO:0006355">
    <property type="term" value="P:regulation of DNA-templated transcription"/>
    <property type="evidence" value="ECO:0007669"/>
    <property type="project" value="InterPro"/>
</dbReference>
<dbReference type="SMART" id="SM00448">
    <property type="entry name" value="REC"/>
    <property type="match status" value="1"/>
</dbReference>
<keyword evidence="3" id="KW-0805">Transcription regulation</keyword>
<accession>A0A653A366</accession>
<sequence>MDHFQILFVDDEPDIREIAHKYMTFHGYKIRVAESGDVALERLRMERFPVVFTDLFMPGMDGLTLLKIIKDEWPATDVVVLTGYGSIKSAIEATKLGCYDYLQKPMKLERLKLLVDQIAERWKKTEPDNLLEVDGDYGSFDGVVGKSPRMQEIFALISKISSNGPTVLIHGESGTGKELIARVIWRKSSRQDKPFVPVNCGAIPEGLAESELFGHVNGAFTGTVRDTKGLFEAADGGTLFLDEITEISSCMQVKLLRALQEKCIRRVGESKELSVDVRVIAATNRDPLVSLQEGRLREDLYYRLNVVPIMLPPLRERKEDVEGLARHFLKRLERMNKKNGPISITTQALDALRRYHWPGNVRELENVIERAFLLCSDHLIRLCDLPSNIVAMPQNSSSQNLKLRTHEANLIEKALSEAGSNKSTAADLLGINLSTLYRKMKKYDIPL</sequence>
<dbReference type="InterPro" id="IPR003593">
    <property type="entry name" value="AAA+_ATPase"/>
</dbReference>
<feature type="domain" description="Response regulatory" evidence="8">
    <location>
        <begin position="5"/>
        <end position="119"/>
    </location>
</feature>
<evidence type="ECO:0000259" key="7">
    <source>
        <dbReference type="PROSITE" id="PS50045"/>
    </source>
</evidence>
<evidence type="ECO:0000313" key="9">
    <source>
        <dbReference type="EMBL" id="VBB42460.1"/>
    </source>
</evidence>
<dbReference type="AlphaFoldDB" id="A0A653A366"/>
<feature type="domain" description="Sigma-54 factor interaction" evidence="7">
    <location>
        <begin position="143"/>
        <end position="373"/>
    </location>
</feature>
<evidence type="ECO:0000256" key="2">
    <source>
        <dbReference type="ARBA" id="ARBA00022840"/>
    </source>
</evidence>
<dbReference type="CDD" id="cd00009">
    <property type="entry name" value="AAA"/>
    <property type="match status" value="1"/>
</dbReference>
<dbReference type="InterPro" id="IPR002197">
    <property type="entry name" value="HTH_Fis"/>
</dbReference>
<dbReference type="GO" id="GO:0005524">
    <property type="term" value="F:ATP binding"/>
    <property type="evidence" value="ECO:0007669"/>
    <property type="project" value="UniProtKB-KW"/>
</dbReference>
<dbReference type="EMBL" id="UPXX01000013">
    <property type="protein sequence ID" value="VBB42460.1"/>
    <property type="molecule type" value="Genomic_DNA"/>
</dbReference>
<dbReference type="Gene3D" id="1.10.8.60">
    <property type="match status" value="1"/>
</dbReference>
<dbReference type="InterPro" id="IPR058031">
    <property type="entry name" value="AAA_lid_NorR"/>
</dbReference>
<dbReference type="SUPFAM" id="SSF46689">
    <property type="entry name" value="Homeodomain-like"/>
    <property type="match status" value="1"/>
</dbReference>
<dbReference type="Pfam" id="PF00158">
    <property type="entry name" value="Sigma54_activat"/>
    <property type="match status" value="1"/>
</dbReference>
<name>A0A653A366_UNCDX</name>
<keyword evidence="4" id="KW-0238">DNA-binding</keyword>
<dbReference type="GO" id="GO:0000160">
    <property type="term" value="P:phosphorelay signal transduction system"/>
    <property type="evidence" value="ECO:0007669"/>
    <property type="project" value="InterPro"/>
</dbReference>
<keyword evidence="5" id="KW-0804">Transcription</keyword>
<dbReference type="PROSITE" id="PS00675">
    <property type="entry name" value="SIGMA54_INTERACT_1"/>
    <property type="match status" value="1"/>
</dbReference>
<dbReference type="Gene3D" id="1.10.10.60">
    <property type="entry name" value="Homeodomain-like"/>
    <property type="match status" value="1"/>
</dbReference>
<dbReference type="InterPro" id="IPR025662">
    <property type="entry name" value="Sigma_54_int_dom_ATP-bd_1"/>
</dbReference>
<keyword evidence="6" id="KW-0597">Phosphoprotein</keyword>
<gene>
    <name evidence="9" type="primary">zraR</name>
    <name evidence="9" type="ORF">TRIP_B200600</name>
</gene>
<evidence type="ECO:0000256" key="6">
    <source>
        <dbReference type="PROSITE-ProRule" id="PRU00169"/>
    </source>
</evidence>
<dbReference type="InterPro" id="IPR009057">
    <property type="entry name" value="Homeodomain-like_sf"/>
</dbReference>
<dbReference type="InterPro" id="IPR011006">
    <property type="entry name" value="CheY-like_superfamily"/>
</dbReference>
<evidence type="ECO:0000259" key="8">
    <source>
        <dbReference type="PROSITE" id="PS50110"/>
    </source>
</evidence>
<protein>
    <submittedName>
        <fullName evidence="9">Transcriptional regulatory protein ZraR</fullName>
    </submittedName>
</protein>
<keyword evidence="2" id="KW-0067">ATP-binding</keyword>
<dbReference type="Pfam" id="PF00072">
    <property type="entry name" value="Response_reg"/>
    <property type="match status" value="1"/>
</dbReference>
<dbReference type="SUPFAM" id="SSF52172">
    <property type="entry name" value="CheY-like"/>
    <property type="match status" value="1"/>
</dbReference>
<dbReference type="SMART" id="SM00382">
    <property type="entry name" value="AAA"/>
    <property type="match status" value="1"/>
</dbReference>
<dbReference type="InterPro" id="IPR027417">
    <property type="entry name" value="P-loop_NTPase"/>
</dbReference>
<dbReference type="InterPro" id="IPR002078">
    <property type="entry name" value="Sigma_54_int"/>
</dbReference>
<dbReference type="PROSITE" id="PS00688">
    <property type="entry name" value="SIGMA54_INTERACT_3"/>
    <property type="match status" value="1"/>
</dbReference>
<evidence type="ECO:0000256" key="1">
    <source>
        <dbReference type="ARBA" id="ARBA00022741"/>
    </source>
</evidence>
<dbReference type="SUPFAM" id="SSF52540">
    <property type="entry name" value="P-loop containing nucleoside triphosphate hydrolases"/>
    <property type="match status" value="1"/>
</dbReference>
<evidence type="ECO:0000256" key="3">
    <source>
        <dbReference type="ARBA" id="ARBA00023015"/>
    </source>
</evidence>
<feature type="modified residue" description="4-aspartylphosphate" evidence="6">
    <location>
        <position position="54"/>
    </location>
</feature>
<dbReference type="PROSITE" id="PS50045">
    <property type="entry name" value="SIGMA54_INTERACT_4"/>
    <property type="match status" value="1"/>
</dbReference>
<dbReference type="PRINTS" id="PR01590">
    <property type="entry name" value="HTHFIS"/>
</dbReference>
<dbReference type="Pfam" id="PF02954">
    <property type="entry name" value="HTH_8"/>
    <property type="match status" value="1"/>
</dbReference>
<evidence type="ECO:0000256" key="5">
    <source>
        <dbReference type="ARBA" id="ARBA00023163"/>
    </source>
</evidence>
<organism evidence="9">
    <name type="scientific">Uncultured Desulfatiglans sp</name>
    <dbReference type="NCBI Taxonomy" id="1748965"/>
    <lineage>
        <taxon>Bacteria</taxon>
        <taxon>Pseudomonadati</taxon>
        <taxon>Thermodesulfobacteriota</taxon>
        <taxon>Desulfobacteria</taxon>
        <taxon>Desulfatiglandales</taxon>
        <taxon>Desulfatiglandaceae</taxon>
        <taxon>Desulfatiglans</taxon>
        <taxon>environmental samples</taxon>
    </lineage>
</organism>
<dbReference type="Gene3D" id="3.40.50.2300">
    <property type="match status" value="1"/>
</dbReference>
<keyword evidence="1" id="KW-0547">Nucleotide-binding</keyword>
<dbReference type="PROSITE" id="PS00676">
    <property type="entry name" value="SIGMA54_INTERACT_2"/>
    <property type="match status" value="1"/>
</dbReference>
<dbReference type="PROSITE" id="PS50110">
    <property type="entry name" value="RESPONSE_REGULATORY"/>
    <property type="match status" value="1"/>
</dbReference>
<dbReference type="GO" id="GO:0043565">
    <property type="term" value="F:sequence-specific DNA binding"/>
    <property type="evidence" value="ECO:0007669"/>
    <property type="project" value="InterPro"/>
</dbReference>
<dbReference type="InterPro" id="IPR025944">
    <property type="entry name" value="Sigma_54_int_dom_CS"/>
</dbReference>
<dbReference type="PANTHER" id="PTHR32071">
    <property type="entry name" value="TRANSCRIPTIONAL REGULATORY PROTEIN"/>
    <property type="match status" value="1"/>
</dbReference>
<dbReference type="InterPro" id="IPR001789">
    <property type="entry name" value="Sig_transdc_resp-reg_receiver"/>
</dbReference>
<dbReference type="FunFam" id="3.40.50.300:FF:000006">
    <property type="entry name" value="DNA-binding transcriptional regulator NtrC"/>
    <property type="match status" value="1"/>
</dbReference>
<reference evidence="9" key="1">
    <citation type="submission" date="2018-07" db="EMBL/GenBank/DDBJ databases">
        <authorList>
            <consortium name="Genoscope - CEA"/>
            <person name="William W."/>
        </authorList>
    </citation>
    <scope>NUCLEOTIDE SEQUENCE</scope>
    <source>
        <strain evidence="9">IK1</strain>
    </source>
</reference>
<dbReference type="Gene3D" id="3.40.50.300">
    <property type="entry name" value="P-loop containing nucleotide triphosphate hydrolases"/>
    <property type="match status" value="1"/>
</dbReference>
<dbReference type="InterPro" id="IPR025943">
    <property type="entry name" value="Sigma_54_int_dom_ATP-bd_2"/>
</dbReference>
<dbReference type="Pfam" id="PF25601">
    <property type="entry name" value="AAA_lid_14"/>
    <property type="match status" value="1"/>
</dbReference>
<proteinExistence type="predicted"/>
<evidence type="ECO:0000256" key="4">
    <source>
        <dbReference type="ARBA" id="ARBA00023125"/>
    </source>
</evidence>